<evidence type="ECO:0000259" key="3">
    <source>
        <dbReference type="Pfam" id="PF07859"/>
    </source>
</evidence>
<dbReference type="InterPro" id="IPR029058">
    <property type="entry name" value="AB_hydrolase_fold"/>
</dbReference>
<proteinExistence type="inferred from homology"/>
<dbReference type="RefSeq" id="WP_110652624.1">
    <property type="nucleotide sequence ID" value="NZ_QJRN01000012.1"/>
</dbReference>
<reference evidence="4 5" key="1">
    <citation type="submission" date="2018-06" db="EMBL/GenBank/DDBJ databases">
        <title>Pseudomonas diversity within urban Lake Michigan freshwaters.</title>
        <authorList>
            <person name="Batrich M."/>
            <person name="Hatzopoulos T."/>
            <person name="Putonti C."/>
        </authorList>
    </citation>
    <scope>NUCLEOTIDE SEQUENCE [LARGE SCALE GENOMIC DNA]</scope>
    <source>
        <strain evidence="4 5">MB-090624</strain>
    </source>
</reference>
<dbReference type="PANTHER" id="PTHR48081">
    <property type="entry name" value="AB HYDROLASE SUPERFAMILY PROTEIN C4A8.06C"/>
    <property type="match status" value="1"/>
</dbReference>
<dbReference type="InterPro" id="IPR050300">
    <property type="entry name" value="GDXG_lipolytic_enzyme"/>
</dbReference>
<sequence>MSHYPLSAELAAFVQRTLSYTSTDSSLKGLRDSYERMCRDFTPPHPPGLAVHQGQLAQVPLRFYHPDRAAPECGWPWLLYLHGGGWVLGSLDSHDFITAHLAHELQALVIAVDYRLAPEHPFPAAFDDCLAVWRALEQGLGPVPLDHRRRLVMGDSAGGNLAAALCLALRDAGEPLPAAQVLVYPGLGGAANLPSRSQCADAPLLSSSDLECFQALYLPEPKPTSPYARPLLAEDFSHLPPAFIAQAEFDPLRDDGQCYHQRLLQAGVASQLYPGLGLVHGCLRARGLAAEVDGLYDALLRALREFLEPTRALPLVSHLQS</sequence>
<dbReference type="SUPFAM" id="SSF53474">
    <property type="entry name" value="alpha/beta-Hydrolases"/>
    <property type="match status" value="1"/>
</dbReference>
<evidence type="ECO:0000313" key="4">
    <source>
        <dbReference type="EMBL" id="PYC33753.1"/>
    </source>
</evidence>
<dbReference type="GO" id="GO:0016787">
    <property type="term" value="F:hydrolase activity"/>
    <property type="evidence" value="ECO:0007669"/>
    <property type="project" value="UniProtKB-KW"/>
</dbReference>
<comment type="similarity">
    <text evidence="1">Belongs to the 'GDXG' lipolytic enzyme family.</text>
</comment>
<gene>
    <name evidence="4" type="ORF">DMX08_18720</name>
</gene>
<dbReference type="Proteomes" id="UP000248188">
    <property type="component" value="Unassembled WGS sequence"/>
</dbReference>
<keyword evidence="2" id="KW-0378">Hydrolase</keyword>
<dbReference type="PROSITE" id="PS01173">
    <property type="entry name" value="LIPASE_GDXG_HIS"/>
    <property type="match status" value="1"/>
</dbReference>
<evidence type="ECO:0000256" key="1">
    <source>
        <dbReference type="ARBA" id="ARBA00010515"/>
    </source>
</evidence>
<name>A0A9Q6IDW9_9PSED</name>
<dbReference type="InterPro" id="IPR013094">
    <property type="entry name" value="AB_hydrolase_3"/>
</dbReference>
<accession>A0A9Q6IDW9</accession>
<comment type="caution">
    <text evidence="4">The sequence shown here is derived from an EMBL/GenBank/DDBJ whole genome shotgun (WGS) entry which is preliminary data.</text>
</comment>
<dbReference type="InterPro" id="IPR002168">
    <property type="entry name" value="Lipase_GDXG_HIS_AS"/>
</dbReference>
<dbReference type="EMBL" id="QJRN01000012">
    <property type="protein sequence ID" value="PYC33753.1"/>
    <property type="molecule type" value="Genomic_DNA"/>
</dbReference>
<organism evidence="4 5">
    <name type="scientific">Pseudomonas protegens</name>
    <dbReference type="NCBI Taxonomy" id="380021"/>
    <lineage>
        <taxon>Bacteria</taxon>
        <taxon>Pseudomonadati</taxon>
        <taxon>Pseudomonadota</taxon>
        <taxon>Gammaproteobacteria</taxon>
        <taxon>Pseudomonadales</taxon>
        <taxon>Pseudomonadaceae</taxon>
        <taxon>Pseudomonas</taxon>
    </lineage>
</organism>
<dbReference type="AlphaFoldDB" id="A0A9Q6IDW9"/>
<protein>
    <submittedName>
        <fullName evidence="4">Lipase</fullName>
    </submittedName>
</protein>
<dbReference type="Gene3D" id="3.40.50.1820">
    <property type="entry name" value="alpha/beta hydrolase"/>
    <property type="match status" value="1"/>
</dbReference>
<evidence type="ECO:0000256" key="2">
    <source>
        <dbReference type="ARBA" id="ARBA00022801"/>
    </source>
</evidence>
<dbReference type="PANTHER" id="PTHR48081:SF8">
    <property type="entry name" value="ALPHA_BETA HYDROLASE FOLD-3 DOMAIN-CONTAINING PROTEIN-RELATED"/>
    <property type="match status" value="1"/>
</dbReference>
<feature type="domain" description="Alpha/beta hydrolase fold-3" evidence="3">
    <location>
        <begin position="78"/>
        <end position="283"/>
    </location>
</feature>
<evidence type="ECO:0000313" key="5">
    <source>
        <dbReference type="Proteomes" id="UP000248188"/>
    </source>
</evidence>
<dbReference type="Pfam" id="PF07859">
    <property type="entry name" value="Abhydrolase_3"/>
    <property type="match status" value="1"/>
</dbReference>